<comment type="subcellular location">
    <subcellularLocation>
        <location evidence="1">Membrane</location>
        <topology evidence="1">Multi-pass membrane protein</topology>
    </subcellularLocation>
</comment>
<feature type="transmembrane region" description="Helical" evidence="9">
    <location>
        <begin position="415"/>
        <end position="442"/>
    </location>
</feature>
<dbReference type="AlphaFoldDB" id="A0A9K3M5Q9"/>
<feature type="transmembrane region" description="Helical" evidence="9">
    <location>
        <begin position="501"/>
        <end position="520"/>
    </location>
</feature>
<keyword evidence="6 9" id="KW-0472">Membrane</keyword>
<dbReference type="EMBL" id="JAGRRH010000001">
    <property type="protein sequence ID" value="KAG7373695.1"/>
    <property type="molecule type" value="Genomic_DNA"/>
</dbReference>
<evidence type="ECO:0000259" key="10">
    <source>
        <dbReference type="Pfam" id="PF07885"/>
    </source>
</evidence>
<protein>
    <submittedName>
        <fullName evidence="13">Ion channel</fullName>
    </submittedName>
</protein>
<evidence type="ECO:0000256" key="3">
    <source>
        <dbReference type="ARBA" id="ARBA00022692"/>
    </source>
</evidence>
<feature type="compositionally biased region" description="Acidic residues" evidence="8">
    <location>
        <begin position="691"/>
        <end position="714"/>
    </location>
</feature>
<evidence type="ECO:0000256" key="6">
    <source>
        <dbReference type="ARBA" id="ARBA00023136"/>
    </source>
</evidence>
<evidence type="ECO:0000256" key="1">
    <source>
        <dbReference type="ARBA" id="ARBA00004141"/>
    </source>
</evidence>
<dbReference type="EMBL" id="JAGRRH010000047">
    <property type="protein sequence ID" value="KAG7338840.1"/>
    <property type="molecule type" value="Genomic_DNA"/>
</dbReference>
<evidence type="ECO:0000313" key="11">
    <source>
        <dbReference type="EMBL" id="KAG7338840.1"/>
    </source>
</evidence>
<dbReference type="OrthoDB" id="48488at2759"/>
<dbReference type="EMBL" id="JAGRRH010000019">
    <property type="protein sequence ID" value="KAG7350043.1"/>
    <property type="molecule type" value="Genomic_DNA"/>
</dbReference>
<accession>A0A9K3M5Q9</accession>
<dbReference type="GO" id="GO:0015271">
    <property type="term" value="F:outward rectifier potassium channel activity"/>
    <property type="evidence" value="ECO:0007669"/>
    <property type="project" value="TreeGrafter"/>
</dbReference>
<dbReference type="GO" id="GO:0005886">
    <property type="term" value="C:plasma membrane"/>
    <property type="evidence" value="ECO:0007669"/>
    <property type="project" value="TreeGrafter"/>
</dbReference>
<sequence>MTIATPTAADTTTNTASSSSSSSSNGEEDVVTHENKSTTITNTSSSNKITTSQQDDGHHPKEEEEEDLSNQMKKNDDNHWSSSSMSTPSSKKNTSSSSKRDGVGIGSPLVQTVVSNVTETAQTIVHTTKKNTRHMVQTSKSTIESNRWLLPLKWIMHFPRHWPRTNAILWVVLLLWLLILISMGIGIKLAQVESPEEINENDAIVAARTMINRYRLTSNRLLNVTQICWNEFRLQDEEQQSLEQMTEEQQQQQQQQQQNEVVIQVNVTSLQQSLTECVNSFIPEVEAFDEASNNYSSVAAQSMSFNWNRCWPMRQQRQLILYPTMEMIEAARPEAQADYFQQQWAIVQQQLYQDYLPVNATEDEELEAFQRSVQDATGADACDENLGATAWFFFTIMTTVGYGNQAPVTDTGRLIVVSAGLLCLILFGVILGLCGYVILAIFDDAVSRLNCGIVKTCLGNPIFGLLLWGTIWIIFAFSMAQDFQYWWEVRLPEVNYTRLDFLWFSFISFSTIGLGDYYLPPEVMFSSDTLKYSVLFMVGFVILSTFFGKILETLAYFVPKKHNSLEHRLAKTRVLACWPWGWMPCERTPQVGEDRYTDNTVDTDNADDQALLYRIDRLRELKPDPPLEEDGSQHRGLVSALSGNSIHSMNVELLEQEAALLREWLAVVQHQAQRARAKREAAALPVHKEQEEDGQYDDNDDDEEAEKSEEDDDITPLQGNHSIRINNNNNNKSTEPGLLQHEQP</sequence>
<dbReference type="InterPro" id="IPR003280">
    <property type="entry name" value="2pore_dom_K_chnl"/>
</dbReference>
<keyword evidence="5" id="KW-0406">Ion transport</keyword>
<feature type="transmembrane region" description="Helical" evidence="9">
    <location>
        <begin position="532"/>
        <end position="558"/>
    </location>
</feature>
<reference evidence="13" key="1">
    <citation type="journal article" date="2021" name="Sci. Rep.">
        <title>Diploid genomic architecture of Nitzschia inconspicua, an elite biomass production diatom.</title>
        <authorList>
            <person name="Oliver A."/>
            <person name="Podell S."/>
            <person name="Pinowska A."/>
            <person name="Traller J.C."/>
            <person name="Smith S.R."/>
            <person name="McClure R."/>
            <person name="Beliaev A."/>
            <person name="Bohutskyi P."/>
            <person name="Hill E.A."/>
            <person name="Rabines A."/>
            <person name="Zheng H."/>
            <person name="Allen L.Z."/>
            <person name="Kuo A."/>
            <person name="Grigoriev I.V."/>
            <person name="Allen A.E."/>
            <person name="Hazlebeck D."/>
            <person name="Allen E.E."/>
        </authorList>
    </citation>
    <scope>NUCLEOTIDE SEQUENCE</scope>
    <source>
        <strain evidence="13">Hildebrandi</strain>
    </source>
</reference>
<keyword evidence="3 9" id="KW-0812">Transmembrane</keyword>
<dbReference type="InterPro" id="IPR013099">
    <property type="entry name" value="K_chnl_dom"/>
</dbReference>
<keyword evidence="4 9" id="KW-1133">Transmembrane helix</keyword>
<evidence type="ECO:0000256" key="8">
    <source>
        <dbReference type="SAM" id="MobiDB-lite"/>
    </source>
</evidence>
<keyword evidence="7" id="KW-0407">Ion channel</keyword>
<gene>
    <name evidence="12" type="ORF">IV203_012640</name>
    <name evidence="11" type="ORF">IV203_012760</name>
    <name evidence="13" type="ORF">IV203_012790</name>
</gene>
<feature type="compositionally biased region" description="Low complexity" evidence="8">
    <location>
        <begin position="37"/>
        <end position="52"/>
    </location>
</feature>
<evidence type="ECO:0000256" key="2">
    <source>
        <dbReference type="ARBA" id="ARBA00022448"/>
    </source>
</evidence>
<evidence type="ECO:0000313" key="13">
    <source>
        <dbReference type="EMBL" id="KAG7373695.1"/>
    </source>
</evidence>
<dbReference type="PANTHER" id="PTHR11003:SF291">
    <property type="entry name" value="IP11374P"/>
    <property type="match status" value="1"/>
</dbReference>
<feature type="compositionally biased region" description="Low complexity" evidence="8">
    <location>
        <begin position="1"/>
        <end position="24"/>
    </location>
</feature>
<keyword evidence="14" id="KW-1185">Reference proteome</keyword>
<feature type="region of interest" description="Disordered" evidence="8">
    <location>
        <begin position="1"/>
        <end position="106"/>
    </location>
</feature>
<evidence type="ECO:0000256" key="9">
    <source>
        <dbReference type="SAM" id="Phobius"/>
    </source>
</evidence>
<dbReference type="Pfam" id="PF07885">
    <property type="entry name" value="Ion_trans_2"/>
    <property type="match status" value="1"/>
</dbReference>
<organism evidence="13 14">
    <name type="scientific">Nitzschia inconspicua</name>
    <dbReference type="NCBI Taxonomy" id="303405"/>
    <lineage>
        <taxon>Eukaryota</taxon>
        <taxon>Sar</taxon>
        <taxon>Stramenopiles</taxon>
        <taxon>Ochrophyta</taxon>
        <taxon>Bacillariophyta</taxon>
        <taxon>Bacillariophyceae</taxon>
        <taxon>Bacillariophycidae</taxon>
        <taxon>Bacillariales</taxon>
        <taxon>Bacillariaceae</taxon>
        <taxon>Nitzschia</taxon>
    </lineage>
</organism>
<feature type="compositionally biased region" description="Low complexity" evidence="8">
    <location>
        <begin position="81"/>
        <end position="97"/>
    </location>
</feature>
<comment type="caution">
    <text evidence="13">The sequence shown here is derived from an EMBL/GenBank/DDBJ whole genome shotgun (WGS) entry which is preliminary data.</text>
</comment>
<dbReference type="PANTHER" id="PTHR11003">
    <property type="entry name" value="POTASSIUM CHANNEL, SUBFAMILY K"/>
    <property type="match status" value="1"/>
</dbReference>
<proteinExistence type="predicted"/>
<evidence type="ECO:0000256" key="5">
    <source>
        <dbReference type="ARBA" id="ARBA00023065"/>
    </source>
</evidence>
<evidence type="ECO:0000256" key="4">
    <source>
        <dbReference type="ARBA" id="ARBA00022989"/>
    </source>
</evidence>
<feature type="compositionally biased region" description="Basic and acidic residues" evidence="8">
    <location>
        <begin position="679"/>
        <end position="690"/>
    </location>
</feature>
<reference evidence="13" key="2">
    <citation type="submission" date="2021-04" db="EMBL/GenBank/DDBJ databases">
        <authorList>
            <person name="Podell S."/>
        </authorList>
    </citation>
    <scope>NUCLEOTIDE SEQUENCE</scope>
    <source>
        <strain evidence="13">Hildebrandi</strain>
    </source>
</reference>
<dbReference type="Proteomes" id="UP000693970">
    <property type="component" value="Unassembled WGS sequence"/>
</dbReference>
<feature type="transmembrane region" description="Helical" evidence="9">
    <location>
        <begin position="167"/>
        <end position="187"/>
    </location>
</feature>
<dbReference type="GO" id="GO:0030322">
    <property type="term" value="P:stabilization of membrane potential"/>
    <property type="evidence" value="ECO:0007669"/>
    <property type="project" value="TreeGrafter"/>
</dbReference>
<feature type="transmembrane region" description="Helical" evidence="9">
    <location>
        <begin position="462"/>
        <end position="480"/>
    </location>
</feature>
<feature type="domain" description="Potassium channel" evidence="10">
    <location>
        <begin position="385"/>
        <end position="435"/>
    </location>
</feature>
<keyword evidence="2" id="KW-0813">Transport</keyword>
<evidence type="ECO:0000256" key="7">
    <source>
        <dbReference type="ARBA" id="ARBA00023303"/>
    </source>
</evidence>
<evidence type="ECO:0000313" key="12">
    <source>
        <dbReference type="EMBL" id="KAG7350043.1"/>
    </source>
</evidence>
<name>A0A9K3M5Q9_9STRA</name>
<feature type="region of interest" description="Disordered" evidence="8">
    <location>
        <begin position="679"/>
        <end position="744"/>
    </location>
</feature>
<evidence type="ECO:0000313" key="14">
    <source>
        <dbReference type="Proteomes" id="UP000693970"/>
    </source>
</evidence>
<dbReference type="GO" id="GO:0022841">
    <property type="term" value="F:potassium ion leak channel activity"/>
    <property type="evidence" value="ECO:0007669"/>
    <property type="project" value="TreeGrafter"/>
</dbReference>